<protein>
    <submittedName>
        <fullName evidence="1">Uncharacterized protein</fullName>
    </submittedName>
</protein>
<proteinExistence type="predicted"/>
<organism evidence="1 2">
    <name type="scientific">Candidatus Chisholmbacteria bacterium RIFCSPHIGHO2_01_FULL_52_32</name>
    <dbReference type="NCBI Taxonomy" id="1797591"/>
    <lineage>
        <taxon>Bacteria</taxon>
        <taxon>Candidatus Chisholmiibacteriota</taxon>
    </lineage>
</organism>
<sequence>MAKNAGIFDDTKKLVIVLVLLLSLPVALSLVKSRSNIISQARPDAVTGSGAPNGPHYNLNIIGVPKQKSADMTGSEGHRIFVSLVGKTKINLTEGEDYQVLDANGTDGTAAFQLPNPDPDNDGITEYSVWARPLGKPGGKSSTTTCAVDELGQEWCSVYTLVLVREAGNSKFTDVSKQLLYIYVDLNGDGAVERYPLFDDALQGYFWNYDNQGMKLVQLRFYQVISNVN</sequence>
<dbReference type="EMBL" id="MHCJ01000003">
    <property type="protein sequence ID" value="OGY18725.1"/>
    <property type="molecule type" value="Genomic_DNA"/>
</dbReference>
<accession>A0A1G1VTJ7</accession>
<evidence type="ECO:0000313" key="2">
    <source>
        <dbReference type="Proteomes" id="UP000179233"/>
    </source>
</evidence>
<comment type="caution">
    <text evidence="1">The sequence shown here is derived from an EMBL/GenBank/DDBJ whole genome shotgun (WGS) entry which is preliminary data.</text>
</comment>
<gene>
    <name evidence="1" type="ORF">A2786_04495</name>
</gene>
<reference evidence="1 2" key="1">
    <citation type="journal article" date="2016" name="Nat. Commun.">
        <title>Thousands of microbial genomes shed light on interconnected biogeochemical processes in an aquifer system.</title>
        <authorList>
            <person name="Anantharaman K."/>
            <person name="Brown C.T."/>
            <person name="Hug L.A."/>
            <person name="Sharon I."/>
            <person name="Castelle C.J."/>
            <person name="Probst A.J."/>
            <person name="Thomas B.C."/>
            <person name="Singh A."/>
            <person name="Wilkins M.J."/>
            <person name="Karaoz U."/>
            <person name="Brodie E.L."/>
            <person name="Williams K.H."/>
            <person name="Hubbard S.S."/>
            <person name="Banfield J.F."/>
        </authorList>
    </citation>
    <scope>NUCLEOTIDE SEQUENCE [LARGE SCALE GENOMIC DNA]</scope>
</reference>
<dbReference type="AlphaFoldDB" id="A0A1G1VTJ7"/>
<dbReference type="Proteomes" id="UP000179233">
    <property type="component" value="Unassembled WGS sequence"/>
</dbReference>
<evidence type="ECO:0000313" key="1">
    <source>
        <dbReference type="EMBL" id="OGY18725.1"/>
    </source>
</evidence>
<name>A0A1G1VTJ7_9BACT</name>